<dbReference type="Gene3D" id="1.10.10.10">
    <property type="entry name" value="Winged helix-like DNA-binding domain superfamily/Winged helix DNA-binding domain"/>
    <property type="match status" value="1"/>
</dbReference>
<keyword evidence="7" id="KW-0862">Zinc</keyword>
<evidence type="ECO:0000256" key="7">
    <source>
        <dbReference type="ARBA" id="ARBA00022833"/>
    </source>
</evidence>
<dbReference type="EC" id="2.3.1.48" evidence="3"/>
<evidence type="ECO:0000256" key="11">
    <source>
        <dbReference type="ARBA" id="ARBA00023242"/>
    </source>
</evidence>
<reference evidence="17" key="1">
    <citation type="submission" date="2016-05" db="EMBL/GenBank/DDBJ databases">
        <title>Comparative genomics of biotechnologically important yeasts.</title>
        <authorList>
            <consortium name="DOE Joint Genome Institute"/>
            <person name="Riley R."/>
            <person name="Haridas S."/>
            <person name="Wolfe K.H."/>
            <person name="Lopes M.R."/>
            <person name="Hittinger C.T."/>
            <person name="Goker M."/>
            <person name="Salamov A."/>
            <person name="Wisecaver J."/>
            <person name="Long T.M."/>
            <person name="Aerts A.L."/>
            <person name="Barry K."/>
            <person name="Choi C."/>
            <person name="Clum A."/>
            <person name="Coughlan A.Y."/>
            <person name="Deshpande S."/>
            <person name="Douglass A.P."/>
            <person name="Hanson S.J."/>
            <person name="Klenk H.-P."/>
            <person name="Labutti K."/>
            <person name="Lapidus A."/>
            <person name="Lindquist E."/>
            <person name="Lipzen A."/>
            <person name="Meier-Kolthoff J.P."/>
            <person name="Ohm R.A."/>
            <person name="Otillar R.P."/>
            <person name="Pangilinan J."/>
            <person name="Peng Y."/>
            <person name="Rokas A."/>
            <person name="Rosa C.A."/>
            <person name="Scheuner C."/>
            <person name="Sibirny A.A."/>
            <person name="Slot J.C."/>
            <person name="Stielow J.B."/>
            <person name="Sun H."/>
            <person name="Kurtzman C.P."/>
            <person name="Blackwell M."/>
            <person name="Grigoriev I.V."/>
            <person name="Jeffries T.W."/>
        </authorList>
    </citation>
    <scope>NUCLEOTIDE SEQUENCE [LARGE SCALE GENOMIC DNA]</scope>
    <source>
        <strain evidence="17">NRRL Y-2460</strain>
    </source>
</reference>
<evidence type="ECO:0000256" key="8">
    <source>
        <dbReference type="ARBA" id="ARBA00022990"/>
    </source>
</evidence>
<evidence type="ECO:0000313" key="16">
    <source>
        <dbReference type="EMBL" id="ODV96202.1"/>
    </source>
</evidence>
<keyword evidence="9" id="KW-0805">Transcription regulation</keyword>
<evidence type="ECO:0000256" key="10">
    <source>
        <dbReference type="ARBA" id="ARBA00023163"/>
    </source>
</evidence>
<evidence type="ECO:0000256" key="13">
    <source>
        <dbReference type="PIRSR" id="PIRSR602717-51"/>
    </source>
</evidence>
<dbReference type="GO" id="GO:0033255">
    <property type="term" value="C:SAS acetyltransferase complex"/>
    <property type="evidence" value="ECO:0007669"/>
    <property type="project" value="EnsemblFungi"/>
</dbReference>
<evidence type="ECO:0000256" key="12">
    <source>
        <dbReference type="ARBA" id="ARBA00023315"/>
    </source>
</evidence>
<dbReference type="SUPFAM" id="SSF55729">
    <property type="entry name" value="Acyl-CoA N-acyltransferases (Nat)"/>
    <property type="match status" value="1"/>
</dbReference>
<dbReference type="GO" id="GO:0046972">
    <property type="term" value="F:histone H4K16 acetyltransferase activity"/>
    <property type="evidence" value="ECO:0007669"/>
    <property type="project" value="TreeGrafter"/>
</dbReference>
<keyword evidence="6" id="KW-0863">Zinc-finger</keyword>
<evidence type="ECO:0000256" key="9">
    <source>
        <dbReference type="ARBA" id="ARBA00023015"/>
    </source>
</evidence>
<dbReference type="InterPro" id="IPR002717">
    <property type="entry name" value="HAT_MYST-type"/>
</dbReference>
<dbReference type="GO" id="GO:0031509">
    <property type="term" value="P:subtelomeric heterochromatin formation"/>
    <property type="evidence" value="ECO:0007669"/>
    <property type="project" value="EnsemblFungi"/>
</dbReference>
<organism evidence="16 17">
    <name type="scientific">Pachysolen tannophilus NRRL Y-2460</name>
    <dbReference type="NCBI Taxonomy" id="669874"/>
    <lineage>
        <taxon>Eukaryota</taxon>
        <taxon>Fungi</taxon>
        <taxon>Dikarya</taxon>
        <taxon>Ascomycota</taxon>
        <taxon>Saccharomycotina</taxon>
        <taxon>Pichiomycetes</taxon>
        <taxon>Pachysolenaceae</taxon>
        <taxon>Pachysolen</taxon>
    </lineage>
</organism>
<dbReference type="Gene3D" id="3.40.630.30">
    <property type="match status" value="1"/>
</dbReference>
<evidence type="ECO:0000256" key="3">
    <source>
        <dbReference type="ARBA" id="ARBA00013184"/>
    </source>
</evidence>
<evidence type="ECO:0000256" key="14">
    <source>
        <dbReference type="SAM" id="MobiDB-lite"/>
    </source>
</evidence>
<feature type="region of interest" description="Disordered" evidence="14">
    <location>
        <begin position="1"/>
        <end position="27"/>
    </location>
</feature>
<keyword evidence="17" id="KW-1185">Reference proteome</keyword>
<evidence type="ECO:0000256" key="4">
    <source>
        <dbReference type="ARBA" id="ARBA00022679"/>
    </source>
</evidence>
<keyword evidence="4" id="KW-0808">Transferase</keyword>
<dbReference type="GO" id="GO:0005634">
    <property type="term" value="C:nucleus"/>
    <property type="evidence" value="ECO:0007669"/>
    <property type="project" value="UniProtKB-SubCell"/>
</dbReference>
<feature type="domain" description="MYST-type HAT" evidence="15">
    <location>
        <begin position="34"/>
        <end position="383"/>
    </location>
</feature>
<accession>A0A1E4TWR8</accession>
<dbReference type="InterPro" id="IPR036388">
    <property type="entry name" value="WH-like_DNA-bd_sf"/>
</dbReference>
<feature type="active site" description="Proton donor/acceptor" evidence="13">
    <location>
        <position position="258"/>
    </location>
</feature>
<dbReference type="GO" id="GO:0006355">
    <property type="term" value="P:regulation of DNA-templated transcription"/>
    <property type="evidence" value="ECO:0007669"/>
    <property type="project" value="InterPro"/>
</dbReference>
<keyword evidence="12" id="KW-0012">Acyltransferase</keyword>
<keyword evidence="11" id="KW-0539">Nucleus</keyword>
<gene>
    <name evidence="16" type="ORF">PACTADRAFT_33380</name>
</gene>
<dbReference type="OrthoDB" id="787137at2759"/>
<dbReference type="STRING" id="669874.A0A1E4TWR8"/>
<sequence>MNDQHNYDTNGIDDDGERDGETETETEKDLYGILDKRNIEKVVLGDHEFDTWYGNAVYFLKNEPQELAFKFMNKDVRSRNNLKKFLEFDSSHKYWLSKLYVCDSCFKYTDDELDCLKHRSMCKYKIKLPGRTVYKDDSKKISIRKVKGKRHKLFCQNLCLFAKMFLNNKSVFFSLDHYDFYMMYGDCNETNKISTNDTQKSNYLIPKGFFSRELLSWDNNNLACILIFPPFQRQKLGQLLISFSYELSRFESLISGPEHPLSEFGEIGYLNYWSKYLAREFLEGSLANSTEQDIKLKENDNINDITQVITLEEISIKTGFRIDDILMALEYMGCLAEKKNRNIYKDYELKNQNDIQNNEKLSSLSSDSYDVVLLKGKIQEWASTRDISRSIIKENLLLY</sequence>
<keyword evidence="5" id="KW-0479">Metal-binding</keyword>
<dbReference type="Pfam" id="PF01853">
    <property type="entry name" value="MOZ_SAS"/>
    <property type="match status" value="1"/>
</dbReference>
<dbReference type="PROSITE" id="PS51726">
    <property type="entry name" value="MYST_HAT"/>
    <property type="match status" value="1"/>
</dbReference>
<dbReference type="EMBL" id="KV454013">
    <property type="protein sequence ID" value="ODV96202.1"/>
    <property type="molecule type" value="Genomic_DNA"/>
</dbReference>
<name>A0A1E4TWR8_PACTA</name>
<evidence type="ECO:0000256" key="1">
    <source>
        <dbReference type="ARBA" id="ARBA00004123"/>
    </source>
</evidence>
<dbReference type="AlphaFoldDB" id="A0A1E4TWR8"/>
<comment type="similarity">
    <text evidence="2">Belongs to the MYST (SAS/MOZ) family.</text>
</comment>
<comment type="subcellular location">
    <subcellularLocation>
        <location evidence="1">Nucleus</location>
    </subcellularLocation>
</comment>
<evidence type="ECO:0000313" key="17">
    <source>
        <dbReference type="Proteomes" id="UP000094236"/>
    </source>
</evidence>
<dbReference type="InterPro" id="IPR016181">
    <property type="entry name" value="Acyl_CoA_acyltransferase"/>
</dbReference>
<evidence type="ECO:0000256" key="5">
    <source>
        <dbReference type="ARBA" id="ARBA00022723"/>
    </source>
</evidence>
<proteinExistence type="inferred from homology"/>
<dbReference type="GO" id="GO:0035267">
    <property type="term" value="C:NuA4 histone acetyltransferase complex"/>
    <property type="evidence" value="ECO:0007669"/>
    <property type="project" value="TreeGrafter"/>
</dbReference>
<evidence type="ECO:0000256" key="2">
    <source>
        <dbReference type="ARBA" id="ARBA00010107"/>
    </source>
</evidence>
<keyword evidence="10" id="KW-0804">Transcription</keyword>
<dbReference type="PANTHER" id="PTHR10615">
    <property type="entry name" value="HISTONE ACETYLTRANSFERASE"/>
    <property type="match status" value="1"/>
</dbReference>
<dbReference type="GO" id="GO:0030466">
    <property type="term" value="P:silent mating-type cassette heterochromatin formation"/>
    <property type="evidence" value="ECO:0007669"/>
    <property type="project" value="EnsemblFungi"/>
</dbReference>
<dbReference type="InterPro" id="IPR050603">
    <property type="entry name" value="MYST_HAT"/>
</dbReference>
<dbReference type="PANTHER" id="PTHR10615:SF219">
    <property type="entry name" value="HISTONE ACETYLTRANSFERASE KAT5"/>
    <property type="match status" value="1"/>
</dbReference>
<dbReference type="Gene3D" id="3.30.60.60">
    <property type="entry name" value="N-acetyl transferase-like"/>
    <property type="match status" value="1"/>
</dbReference>
<keyword evidence="8" id="KW-0007">Acetylation</keyword>
<protein>
    <recommendedName>
        <fullName evidence="3">histone acetyltransferase</fullName>
        <ecNumber evidence="3">2.3.1.48</ecNumber>
    </recommendedName>
</protein>
<evidence type="ECO:0000259" key="15">
    <source>
        <dbReference type="PROSITE" id="PS51726"/>
    </source>
</evidence>
<dbReference type="GO" id="GO:0000781">
    <property type="term" value="C:chromosome, telomeric region"/>
    <property type="evidence" value="ECO:0007669"/>
    <property type="project" value="GOC"/>
</dbReference>
<evidence type="ECO:0000256" key="6">
    <source>
        <dbReference type="ARBA" id="ARBA00022771"/>
    </source>
</evidence>
<dbReference type="GO" id="GO:0008270">
    <property type="term" value="F:zinc ion binding"/>
    <property type="evidence" value="ECO:0007669"/>
    <property type="project" value="UniProtKB-KW"/>
</dbReference>
<dbReference type="Proteomes" id="UP000094236">
    <property type="component" value="Unassembled WGS sequence"/>
</dbReference>